<organism evidence="1 3">
    <name type="scientific">Prochlorococcus phage P-SSM2</name>
    <dbReference type="NCBI Taxonomy" id="268746"/>
    <lineage>
        <taxon>Viruses</taxon>
        <taxon>Duplodnaviria</taxon>
        <taxon>Heunggongvirae</taxon>
        <taxon>Uroviricota</taxon>
        <taxon>Caudoviricetes</taxon>
        <taxon>Pantevenvirales</taxon>
        <taxon>Kyanoviridae</taxon>
        <taxon>Salacisavirus</taxon>
        <taxon>Salacisavirus pssm2</taxon>
    </lineage>
</organism>
<dbReference type="EMBL" id="GU071092">
    <property type="protein sequence ID" value="ACY76027.1"/>
    <property type="molecule type" value="Genomic_DNA"/>
</dbReference>
<dbReference type="EMBL" id="AY939844">
    <property type="protein sequence ID" value="AAX44526.1"/>
    <property type="molecule type" value="Genomic_DNA"/>
</dbReference>
<sequence>MKKPFVAKIYPTLVFKLDCSDLIKQVSDICNKVEWKGKDFNDSSSSNFILSKNVNLTSTFNERINLCLKELDYKVPFKMSTSWFTRTKPEDSVWQHKHTNSVWSAVFYFDDNLSNLVFDKRELPMISVDFNNTDPSTIPYGLCIFPVTIGDLIIFPSDLYHASQPNTSNKYRYSLAMNFMPYGMIDQGDSSYHYQ</sequence>
<dbReference type="InterPro" id="IPR012668">
    <property type="entry name" value="CHP02466"/>
</dbReference>
<dbReference type="Proteomes" id="UP000013923">
    <property type="component" value="Genome"/>
</dbReference>
<dbReference type="OrthoDB" id="12155at10239"/>
<name>Q58MK6_BPPRM</name>
<reference evidence="1 3" key="1">
    <citation type="journal article" date="2005" name="PLoS Biol.">
        <title>Three Prochlorococcus cyanophage genomes: signature features and ecological interpretations.</title>
        <authorList>
            <person name="Sullivan M.B."/>
            <person name="Coleman M.L."/>
            <person name="Weigele P."/>
            <person name="Rohwer F."/>
            <person name="Chisholm S.W."/>
        </authorList>
    </citation>
    <scope>NUCLEOTIDE SEQUENCE</scope>
</reference>
<reference evidence="1 3" key="3">
    <citation type="journal article" date="2010" name="Environ. Microbiol.">
        <title>Genomic analysis of oceanic cyanobacterial myoviruses compared with T4-like myoviruses from diverse hosts and environments.</title>
        <authorList>
            <person name="Sullivan M.B."/>
            <person name="Huang K.H."/>
            <person name="Ignacio-Espinoza J.C."/>
            <person name="Berlin A.M."/>
            <person name="Kelly L."/>
            <person name="Weigele P.R."/>
            <person name="DeFrancesco A.S."/>
            <person name="Kern S.E."/>
            <person name="Thompson L.R."/>
            <person name="Young S."/>
            <person name="Yandava C."/>
            <person name="Fu R."/>
            <person name="Krastins B."/>
            <person name="Chase M."/>
            <person name="Sarracino D."/>
            <person name="Osburne M.S."/>
            <person name="Henn M.R."/>
            <person name="Chisholm S.W."/>
        </authorList>
    </citation>
    <scope>NUCLEOTIDE SEQUENCE [LARGE SCALE GENOMIC DNA]</scope>
</reference>
<protein>
    <recommendedName>
        <fullName evidence="5">Phytanoyl-CoA-dioxygenase</fullName>
    </recommendedName>
</protein>
<dbReference type="SUPFAM" id="SSF51197">
    <property type="entry name" value="Clavaminate synthase-like"/>
    <property type="match status" value="1"/>
</dbReference>
<dbReference type="Proteomes" id="UP000000991">
    <property type="component" value="Segment"/>
</dbReference>
<evidence type="ECO:0000313" key="4">
    <source>
        <dbReference type="Proteomes" id="UP000013923"/>
    </source>
</evidence>
<evidence type="ECO:0008006" key="5">
    <source>
        <dbReference type="Google" id="ProtNLM"/>
    </source>
</evidence>
<reference evidence="2 4" key="2">
    <citation type="submission" date="2009-10" db="EMBL/GenBank/DDBJ databases">
        <title>The Genome Sequence of Prochlorococcus phage P-SSM2.</title>
        <authorList>
            <consortium name="The Broad Institute Genome Sequencing Platform"/>
            <person name="Henn M.R."/>
            <person name="Sullivan M.S."/>
            <person name="Osburne M.S."/>
            <person name="Levin J."/>
            <person name="Malboeuf C."/>
            <person name="Casali M."/>
            <person name="Russ C."/>
            <person name="Lennon N."/>
            <person name="Chapman S.B."/>
            <person name="Erlich R."/>
            <person name="Young S.K."/>
            <person name="Koehrsen M."/>
            <person name="Yandava C."/>
            <person name="Zeng Q."/>
            <person name="Alvarado L."/>
            <person name="Anderson S."/>
            <person name="Berlin A."/>
            <person name="Borenstein D."/>
            <person name="Chen Z."/>
            <person name="Engels R."/>
            <person name="Freedman E."/>
            <person name="Gellesch M."/>
            <person name="Goldberg J."/>
            <person name="Green L."/>
            <person name="Griggs A."/>
            <person name="Gujja S."/>
            <person name="Heilman E.R."/>
            <person name="Heiman D."/>
            <person name="Hepburn T."/>
            <person name="Howarth C."/>
            <person name="Jen D."/>
            <person name="Larson L."/>
            <person name="Lewis B."/>
            <person name="Mehta T."/>
            <person name="Park D."/>
            <person name="Pearson M."/>
            <person name="Richards J."/>
            <person name="Rizzolo K."/>
            <person name="Roberts A."/>
            <person name="Ryan E."/>
            <person name="Saif S."/>
            <person name="Shea T."/>
            <person name="Shenoy N."/>
            <person name="Sisk P."/>
            <person name="Stolte C."/>
            <person name="Sykes S."/>
            <person name="Walk T."/>
            <person name="White J."/>
            <person name="Yu Q."/>
            <person name="Coleman M.L."/>
            <person name="Huang K.H."/>
            <person name="Weigele P.R."/>
            <person name="DeFrancesco A.S."/>
            <person name="Kern S.E."/>
            <person name="Thompson L.R."/>
            <person name="Fu R."/>
            <person name="Hombeck B."/>
            <person name="Chisholm S.W."/>
            <person name="Haas B."/>
            <person name="Nusbaum C."/>
            <person name="Birren B."/>
        </authorList>
    </citation>
    <scope>NUCLEOTIDE SEQUENCE [LARGE SCALE GENOMIC DNA]</scope>
    <source>
        <strain evidence="2">P-SSM2</strain>
    </source>
</reference>
<accession>Q58MK6</accession>
<dbReference type="KEGG" id="vg:3294388"/>
<evidence type="ECO:0000313" key="3">
    <source>
        <dbReference type="Proteomes" id="UP000000991"/>
    </source>
</evidence>
<dbReference type="Pfam" id="PF13759">
    <property type="entry name" value="2OG-FeII_Oxy_5"/>
    <property type="match status" value="1"/>
</dbReference>
<gene>
    <name evidence="2" type="ORF">PCMG_00151</name>
    <name evidence="1" type="ORF">PSSM2_148</name>
</gene>
<dbReference type="Gene3D" id="2.60.120.620">
    <property type="entry name" value="q2cbj1_9rhob like domain"/>
    <property type="match status" value="1"/>
</dbReference>
<organismHost>
    <name type="scientific">Prochlorococcus</name>
    <dbReference type="NCBI Taxonomy" id="1218"/>
</organismHost>
<dbReference type="GeneID" id="3294388"/>
<evidence type="ECO:0000313" key="1">
    <source>
        <dbReference type="EMBL" id="AAX44526.1"/>
    </source>
</evidence>
<evidence type="ECO:0000313" key="2">
    <source>
        <dbReference type="EMBL" id="ACY76027.1"/>
    </source>
</evidence>
<proteinExistence type="predicted"/>
<keyword evidence="3" id="KW-1185">Reference proteome</keyword>
<dbReference type="RefSeq" id="YP_214380.1">
    <property type="nucleotide sequence ID" value="NC_006883.2"/>
</dbReference>